<evidence type="ECO:0000313" key="11">
    <source>
        <dbReference type="Proteomes" id="UP000193303"/>
    </source>
</evidence>
<comment type="subcellular location">
    <subcellularLocation>
        <location evidence="1">Cell outer membrane</location>
        <topology evidence="1">Multi-pass membrane protein</topology>
    </subcellularLocation>
</comment>
<evidence type="ECO:0000256" key="4">
    <source>
        <dbReference type="ARBA" id="ARBA00022729"/>
    </source>
</evidence>
<dbReference type="InterPro" id="IPR007655">
    <property type="entry name" value="Slam_C"/>
</dbReference>
<evidence type="ECO:0000256" key="7">
    <source>
        <dbReference type="ARBA" id="ARBA00023609"/>
    </source>
</evidence>
<evidence type="ECO:0000256" key="3">
    <source>
        <dbReference type="ARBA" id="ARBA00022692"/>
    </source>
</evidence>
<dbReference type="InterPro" id="IPR057556">
    <property type="entry name" value="TPR_Slam"/>
</dbReference>
<dbReference type="SUPFAM" id="SSF48452">
    <property type="entry name" value="TPR-like"/>
    <property type="match status" value="1"/>
</dbReference>
<keyword evidence="6" id="KW-0998">Cell outer membrane</keyword>
<protein>
    <recommendedName>
        <fullName evidence="12">DUF560 domain-containing protein</fullName>
    </recommendedName>
</protein>
<dbReference type="EMBL" id="MTAB01000035">
    <property type="protein sequence ID" value="OSI17290.1"/>
    <property type="molecule type" value="Genomic_DNA"/>
</dbReference>
<dbReference type="Gene3D" id="1.25.40.10">
    <property type="entry name" value="Tetratricopeptide repeat domain"/>
    <property type="match status" value="1"/>
</dbReference>
<proteinExistence type="inferred from homology"/>
<dbReference type="Pfam" id="PF24575">
    <property type="entry name" value="TPR_Slam"/>
    <property type="match status" value="1"/>
</dbReference>
<evidence type="ECO:0000259" key="8">
    <source>
        <dbReference type="Pfam" id="PF04575"/>
    </source>
</evidence>
<dbReference type="GO" id="GO:0009279">
    <property type="term" value="C:cell outer membrane"/>
    <property type="evidence" value="ECO:0007669"/>
    <property type="project" value="UniProtKB-SubCell"/>
</dbReference>
<accession>A0A1X3DBM1</accession>
<organism evidence="10 11">
    <name type="scientific">Neisseria dumasiana</name>
    <dbReference type="NCBI Taxonomy" id="1931275"/>
    <lineage>
        <taxon>Bacteria</taxon>
        <taxon>Pseudomonadati</taxon>
        <taxon>Pseudomonadota</taxon>
        <taxon>Betaproteobacteria</taxon>
        <taxon>Neisseriales</taxon>
        <taxon>Neisseriaceae</taxon>
        <taxon>Neisseria</taxon>
    </lineage>
</organism>
<comment type="similarity">
    <text evidence="7">Belongs to the Slam family.</text>
</comment>
<keyword evidence="5" id="KW-0472">Membrane</keyword>
<name>A0A1X3DBM1_9NEIS</name>
<dbReference type="STRING" id="1931275.BV914_05770"/>
<keyword evidence="4" id="KW-0732">Signal</keyword>
<dbReference type="AlphaFoldDB" id="A0A1X3DBM1"/>
<gene>
    <name evidence="10" type="ORF">BV912_11115</name>
</gene>
<dbReference type="Proteomes" id="UP000193303">
    <property type="component" value="Unassembled WGS sequence"/>
</dbReference>
<evidence type="ECO:0000313" key="10">
    <source>
        <dbReference type="EMBL" id="OSI17290.1"/>
    </source>
</evidence>
<evidence type="ECO:0000256" key="6">
    <source>
        <dbReference type="ARBA" id="ARBA00023237"/>
    </source>
</evidence>
<comment type="caution">
    <text evidence="10">The sequence shown here is derived from an EMBL/GenBank/DDBJ whole genome shotgun (WGS) entry which is preliminary data.</text>
</comment>
<keyword evidence="3" id="KW-0812">Transmembrane</keyword>
<dbReference type="Pfam" id="PF04575">
    <property type="entry name" value="SlipAM"/>
    <property type="match status" value="1"/>
</dbReference>
<keyword evidence="2" id="KW-1134">Transmembrane beta strand</keyword>
<feature type="domain" description="Surface lipoprotein assembly modifier C-terminal" evidence="8">
    <location>
        <begin position="221"/>
        <end position="524"/>
    </location>
</feature>
<evidence type="ECO:0000256" key="5">
    <source>
        <dbReference type="ARBA" id="ARBA00023136"/>
    </source>
</evidence>
<sequence>MQKCTADGIAKGLSRSIICLIYIMKYALLFLSISGLLSQAFANPAPAPADELPLPNPEMKLNLHPAEPSLLQQTGKPEVEAPPKQEKVLEVDEKTLLENPELLSRAMYSAVMAQNIEGIKVLLPIYRKWPKHDQEMALFGQALVYQYSGKAGEAVKLYRILISTQPDSSIIRLQLAQALFENQQNEAAADQFDRLKTEELPEPVLQRVEAYRKALRQRDSWQIYGGFNITREQNINQAPKQQQLGRHLSQQECESRRKNNPQSSCFDGWTFDKPINATGFNYQFGAEKKWSLKKGLYAKAGVDLAGKAYRSYSRYNDDTARVSAGLGYADQRNDIGLTPFHERRIYGKHAYSYSSGARIHWNRWQTHNLQSLTAIEASRLNNQKRKRSDINSRFASGSLMYQRSARQYWLGGADLYQERNRDDRSDDFNRYGLRAVWGQEWGGGLSTRWQVGVAKRFYKTPSFFSAGAKRRDKELNTSVSIWHRAVHYEGLTPRLTFSHQRTSSNDPYHSNDRNRMFIELGKTF</sequence>
<evidence type="ECO:0000256" key="2">
    <source>
        <dbReference type="ARBA" id="ARBA00022452"/>
    </source>
</evidence>
<reference evidence="11" key="1">
    <citation type="submission" date="2017-01" db="EMBL/GenBank/DDBJ databases">
        <authorList>
            <person name="Mah S.A."/>
            <person name="Swanson W.J."/>
            <person name="Moy G.W."/>
            <person name="Vacquier V.D."/>
        </authorList>
    </citation>
    <scope>NUCLEOTIDE SEQUENCE [LARGE SCALE GENOMIC DNA]</scope>
    <source>
        <strain evidence="11">124861</strain>
    </source>
</reference>
<dbReference type="InterPro" id="IPR011990">
    <property type="entry name" value="TPR-like_helical_dom_sf"/>
</dbReference>
<evidence type="ECO:0008006" key="12">
    <source>
        <dbReference type="Google" id="ProtNLM"/>
    </source>
</evidence>
<evidence type="ECO:0000259" key="9">
    <source>
        <dbReference type="Pfam" id="PF24575"/>
    </source>
</evidence>
<feature type="domain" description="Surface lipoprotein assembly modifier N-terminal TPR repeats region" evidence="9">
    <location>
        <begin position="90"/>
        <end position="192"/>
    </location>
</feature>
<evidence type="ECO:0000256" key="1">
    <source>
        <dbReference type="ARBA" id="ARBA00004571"/>
    </source>
</evidence>